<dbReference type="PROSITE" id="PS51257">
    <property type="entry name" value="PROKAR_LIPOPROTEIN"/>
    <property type="match status" value="1"/>
</dbReference>
<proteinExistence type="predicted"/>
<sequence>MIGRRRYDPSVGTCGAGGIGTSSCREEKIIAQIIEISGEIVAAIDDLLKQILLRLPIKSLLRFKLVSMHWNYLISNPRFRHLRNPDPNLEEFNSNLFSQYLEANLEEAAYTTSTPYQTSNTDNSSKSPDVGMFLSRPNTRWDHWYEFVPFFANKSGDLPFEKQLKFMKDTNLPKNPTDNQQSAKKPQYAIRAELRLIPDTTVRQTLHAQIAQHETEE</sequence>
<organism evidence="2 3">
    <name type="scientific">Rehmannia glutinosa</name>
    <name type="common">Chinese foxglove</name>
    <dbReference type="NCBI Taxonomy" id="99300"/>
    <lineage>
        <taxon>Eukaryota</taxon>
        <taxon>Viridiplantae</taxon>
        <taxon>Streptophyta</taxon>
        <taxon>Embryophyta</taxon>
        <taxon>Tracheophyta</taxon>
        <taxon>Spermatophyta</taxon>
        <taxon>Magnoliopsida</taxon>
        <taxon>eudicotyledons</taxon>
        <taxon>Gunneridae</taxon>
        <taxon>Pentapetalae</taxon>
        <taxon>asterids</taxon>
        <taxon>lamiids</taxon>
        <taxon>Lamiales</taxon>
        <taxon>Orobanchaceae</taxon>
        <taxon>Rehmannieae</taxon>
        <taxon>Rehmannia</taxon>
    </lineage>
</organism>
<accession>A0ABR0UHI2</accession>
<dbReference type="CDD" id="cd22157">
    <property type="entry name" value="F-box_AtFBW1-like"/>
    <property type="match status" value="1"/>
</dbReference>
<dbReference type="InterPro" id="IPR036047">
    <property type="entry name" value="F-box-like_dom_sf"/>
</dbReference>
<dbReference type="SMART" id="SM00256">
    <property type="entry name" value="FBOX"/>
    <property type="match status" value="1"/>
</dbReference>
<keyword evidence="3" id="KW-1185">Reference proteome</keyword>
<dbReference type="InterPro" id="IPR050796">
    <property type="entry name" value="SCF_F-box_component"/>
</dbReference>
<dbReference type="Proteomes" id="UP001318860">
    <property type="component" value="Unassembled WGS sequence"/>
</dbReference>
<dbReference type="EMBL" id="JABTTQ020002844">
    <property type="protein sequence ID" value="KAK6121758.1"/>
    <property type="molecule type" value="Genomic_DNA"/>
</dbReference>
<dbReference type="PANTHER" id="PTHR31672:SF13">
    <property type="entry name" value="F-BOX PROTEIN CPR30-LIKE"/>
    <property type="match status" value="1"/>
</dbReference>
<dbReference type="Pfam" id="PF00646">
    <property type="entry name" value="F-box"/>
    <property type="match status" value="1"/>
</dbReference>
<reference evidence="2 3" key="1">
    <citation type="journal article" date="2021" name="Comput. Struct. Biotechnol. J.">
        <title>De novo genome assembly of the potent medicinal plant Rehmannia glutinosa using nanopore technology.</title>
        <authorList>
            <person name="Ma L."/>
            <person name="Dong C."/>
            <person name="Song C."/>
            <person name="Wang X."/>
            <person name="Zheng X."/>
            <person name="Niu Y."/>
            <person name="Chen S."/>
            <person name="Feng W."/>
        </authorList>
    </citation>
    <scope>NUCLEOTIDE SEQUENCE [LARGE SCALE GENOMIC DNA]</scope>
    <source>
        <strain evidence="2">DH-2019</strain>
    </source>
</reference>
<protein>
    <recommendedName>
        <fullName evidence="1">F-box domain-containing protein</fullName>
    </recommendedName>
</protein>
<feature type="domain" description="F-box" evidence="1">
    <location>
        <begin position="44"/>
        <end position="83"/>
    </location>
</feature>
<comment type="caution">
    <text evidence="2">The sequence shown here is derived from an EMBL/GenBank/DDBJ whole genome shotgun (WGS) entry which is preliminary data.</text>
</comment>
<dbReference type="Gene3D" id="1.20.1280.50">
    <property type="match status" value="1"/>
</dbReference>
<evidence type="ECO:0000313" key="3">
    <source>
        <dbReference type="Proteomes" id="UP001318860"/>
    </source>
</evidence>
<name>A0ABR0UHI2_REHGL</name>
<evidence type="ECO:0000259" key="1">
    <source>
        <dbReference type="SMART" id="SM00256"/>
    </source>
</evidence>
<dbReference type="SUPFAM" id="SSF81383">
    <property type="entry name" value="F-box domain"/>
    <property type="match status" value="1"/>
</dbReference>
<dbReference type="PANTHER" id="PTHR31672">
    <property type="entry name" value="BNACNNG10540D PROTEIN"/>
    <property type="match status" value="1"/>
</dbReference>
<dbReference type="InterPro" id="IPR001810">
    <property type="entry name" value="F-box_dom"/>
</dbReference>
<evidence type="ECO:0000313" key="2">
    <source>
        <dbReference type="EMBL" id="KAK6121758.1"/>
    </source>
</evidence>
<gene>
    <name evidence="2" type="ORF">DH2020_044502</name>
</gene>